<keyword evidence="1" id="KW-1133">Transmembrane helix</keyword>
<dbReference type="Proteomes" id="UP000225277">
    <property type="component" value="Unassembled WGS sequence"/>
</dbReference>
<name>A0A2D3V500_9PEZI</name>
<dbReference type="AlphaFoldDB" id="A0A2D3V500"/>
<dbReference type="GeneID" id="35602744"/>
<gene>
    <name evidence="2" type="ORF">RCC_07630</name>
</gene>
<dbReference type="RefSeq" id="XP_023628654.1">
    <property type="nucleotide sequence ID" value="XM_023772886.1"/>
</dbReference>
<accession>A0A2D3V500</accession>
<keyword evidence="3" id="KW-1185">Reference proteome</keyword>
<reference evidence="2 3" key="1">
    <citation type="submission" date="2016-03" db="EMBL/GenBank/DDBJ databases">
        <authorList>
            <person name="Ploux O."/>
        </authorList>
    </citation>
    <scope>NUCLEOTIDE SEQUENCE [LARGE SCALE GENOMIC DNA]</scope>
    <source>
        <strain evidence="2 3">URUG2</strain>
    </source>
</reference>
<evidence type="ECO:0000256" key="1">
    <source>
        <dbReference type="SAM" id="Phobius"/>
    </source>
</evidence>
<sequence length="39" mass="4484">MAPALRMTHANKVELEIFFYSSIVVELFVFWSTMFSGAL</sequence>
<keyword evidence="1" id="KW-0812">Transmembrane</keyword>
<proteinExistence type="predicted"/>
<feature type="transmembrane region" description="Helical" evidence="1">
    <location>
        <begin position="17"/>
        <end position="38"/>
    </location>
</feature>
<evidence type="ECO:0000313" key="2">
    <source>
        <dbReference type="EMBL" id="CZT21765.1"/>
    </source>
</evidence>
<evidence type="ECO:0000313" key="3">
    <source>
        <dbReference type="Proteomes" id="UP000225277"/>
    </source>
</evidence>
<dbReference type="EMBL" id="FJUY01000012">
    <property type="protein sequence ID" value="CZT21765.1"/>
    <property type="molecule type" value="Genomic_DNA"/>
</dbReference>
<organism evidence="2 3">
    <name type="scientific">Ramularia collo-cygni</name>
    <dbReference type="NCBI Taxonomy" id="112498"/>
    <lineage>
        <taxon>Eukaryota</taxon>
        <taxon>Fungi</taxon>
        <taxon>Dikarya</taxon>
        <taxon>Ascomycota</taxon>
        <taxon>Pezizomycotina</taxon>
        <taxon>Dothideomycetes</taxon>
        <taxon>Dothideomycetidae</taxon>
        <taxon>Mycosphaerellales</taxon>
        <taxon>Mycosphaerellaceae</taxon>
        <taxon>Ramularia</taxon>
    </lineage>
</organism>
<keyword evidence="1" id="KW-0472">Membrane</keyword>
<protein>
    <submittedName>
        <fullName evidence="2">Uncharacterized protein</fullName>
    </submittedName>
</protein>